<proteinExistence type="predicted"/>
<sequence>MLVTDLADSLKIAGGWWKATARVLDWLQEDSGHSFGALEFDQLFNAVRCPETKLFFCAAGETHFLGTVVVGVGHPEATGCEGLKHFLHRRDSGDGESALRRPVVGDVSRDHFVLHGLTHELPVLLGQLESALDGFATSRGEEHLVQIPRGIVSQFVCKLDGGRVSVGPEREEREFFSLLGSDLGKTLATVPCVDRKEACEAIKIPLAFVVPDVVAGALHNDGHLGTSGEGPLPGEVHPEMIASLVLQGLGLLSTALSDRRRLCHVLLALCGFQ</sequence>
<organism evidence="1">
    <name type="scientific">freshwater metagenome</name>
    <dbReference type="NCBI Taxonomy" id="449393"/>
    <lineage>
        <taxon>unclassified sequences</taxon>
        <taxon>metagenomes</taxon>
        <taxon>ecological metagenomes</taxon>
    </lineage>
</organism>
<accession>A0A6J6JPT3</accession>
<protein>
    <submittedName>
        <fullName evidence="1">Unannotated protein</fullName>
    </submittedName>
</protein>
<dbReference type="AlphaFoldDB" id="A0A6J6JPT3"/>
<reference evidence="1" key="1">
    <citation type="submission" date="2020-05" db="EMBL/GenBank/DDBJ databases">
        <authorList>
            <person name="Chiriac C."/>
            <person name="Salcher M."/>
            <person name="Ghai R."/>
            <person name="Kavagutti S V."/>
        </authorList>
    </citation>
    <scope>NUCLEOTIDE SEQUENCE</scope>
</reference>
<gene>
    <name evidence="1" type="ORF">UFOPK2158_00447</name>
</gene>
<evidence type="ECO:0000313" key="1">
    <source>
        <dbReference type="EMBL" id="CAB4639471.1"/>
    </source>
</evidence>
<dbReference type="EMBL" id="CAEZVY010000034">
    <property type="protein sequence ID" value="CAB4639471.1"/>
    <property type="molecule type" value="Genomic_DNA"/>
</dbReference>
<name>A0A6J6JPT3_9ZZZZ</name>